<keyword evidence="2" id="KW-1003">Cell membrane</keyword>
<reference evidence="9" key="1">
    <citation type="journal article" date="2015" name="Nature">
        <title>Complex archaea that bridge the gap between prokaryotes and eukaryotes.</title>
        <authorList>
            <person name="Spang A."/>
            <person name="Saw J.H."/>
            <person name="Jorgensen S.L."/>
            <person name="Zaremba-Niedzwiedzka K."/>
            <person name="Martijn J."/>
            <person name="Lind A.E."/>
            <person name="van Eijk R."/>
            <person name="Schleper C."/>
            <person name="Guy L."/>
            <person name="Ettema T.J."/>
        </authorList>
    </citation>
    <scope>NUCLEOTIDE SEQUENCE</scope>
</reference>
<keyword evidence="3 7" id="KW-0812">Transmembrane</keyword>
<feature type="domain" description="ABC3 transporter permease C-terminal" evidence="8">
    <location>
        <begin position="76"/>
        <end position="195"/>
    </location>
</feature>
<evidence type="ECO:0000256" key="3">
    <source>
        <dbReference type="ARBA" id="ARBA00022692"/>
    </source>
</evidence>
<dbReference type="EMBL" id="LAZR01042212">
    <property type="protein sequence ID" value="KKL10070.1"/>
    <property type="molecule type" value="Genomic_DNA"/>
</dbReference>
<comment type="subcellular location">
    <subcellularLocation>
        <location evidence="1">Cell membrane</location>
        <topology evidence="1">Multi-pass membrane protein</topology>
    </subcellularLocation>
</comment>
<evidence type="ECO:0000259" key="8">
    <source>
        <dbReference type="Pfam" id="PF02687"/>
    </source>
</evidence>
<comment type="caution">
    <text evidence="9">The sequence shown here is derived from an EMBL/GenBank/DDBJ whole genome shotgun (WGS) entry which is preliminary data.</text>
</comment>
<feature type="transmembrane region" description="Helical" evidence="7">
    <location>
        <begin position="12"/>
        <end position="33"/>
    </location>
</feature>
<organism evidence="9">
    <name type="scientific">marine sediment metagenome</name>
    <dbReference type="NCBI Taxonomy" id="412755"/>
    <lineage>
        <taxon>unclassified sequences</taxon>
        <taxon>metagenomes</taxon>
        <taxon>ecological metagenomes</taxon>
    </lineage>
</organism>
<protein>
    <recommendedName>
        <fullName evidence="8">ABC3 transporter permease C-terminal domain-containing protein</fullName>
    </recommendedName>
</protein>
<dbReference type="InterPro" id="IPR003838">
    <property type="entry name" value="ABC3_permease_C"/>
</dbReference>
<keyword evidence="4 7" id="KW-1133">Transmembrane helix</keyword>
<evidence type="ECO:0000256" key="6">
    <source>
        <dbReference type="ARBA" id="ARBA00038076"/>
    </source>
</evidence>
<evidence type="ECO:0000256" key="4">
    <source>
        <dbReference type="ARBA" id="ARBA00022989"/>
    </source>
</evidence>
<dbReference type="PANTHER" id="PTHR30572">
    <property type="entry name" value="MEMBRANE COMPONENT OF TRANSPORTER-RELATED"/>
    <property type="match status" value="1"/>
</dbReference>
<dbReference type="GO" id="GO:0022857">
    <property type="term" value="F:transmembrane transporter activity"/>
    <property type="evidence" value="ECO:0007669"/>
    <property type="project" value="TreeGrafter"/>
</dbReference>
<comment type="similarity">
    <text evidence="6">Belongs to the ABC-4 integral membrane protein family.</text>
</comment>
<evidence type="ECO:0000256" key="2">
    <source>
        <dbReference type="ARBA" id="ARBA00022475"/>
    </source>
</evidence>
<evidence type="ECO:0000256" key="5">
    <source>
        <dbReference type="ARBA" id="ARBA00023136"/>
    </source>
</evidence>
<sequence>MCWANVRNRRGRFLLTLVGVGITVAFLMATMTYHGALADLATNPDVHTKAVLERAGAFTGDAEDLRRQQHQRIWITSLAVVLCITGITNTMLMSVTERSGEIGTLKCLGSLDVFVVRLFLVEALLVGVVGSVVGALIGYSLGILQLGAGLEFSLLTGQLLLAPLIRSAPLAIGAGGGLTVVSAADPTWVAARMTPVEAMRVEI</sequence>
<keyword evidence="5 7" id="KW-0472">Membrane</keyword>
<gene>
    <name evidence="9" type="ORF">LCGC14_2559530</name>
</gene>
<proteinExistence type="inferred from homology"/>
<dbReference type="Pfam" id="PF02687">
    <property type="entry name" value="FtsX"/>
    <property type="match status" value="1"/>
</dbReference>
<evidence type="ECO:0000256" key="1">
    <source>
        <dbReference type="ARBA" id="ARBA00004651"/>
    </source>
</evidence>
<dbReference type="AlphaFoldDB" id="A0A0F9AKZ1"/>
<dbReference type="GO" id="GO:0005886">
    <property type="term" value="C:plasma membrane"/>
    <property type="evidence" value="ECO:0007669"/>
    <property type="project" value="UniProtKB-SubCell"/>
</dbReference>
<accession>A0A0F9AKZ1</accession>
<name>A0A0F9AKZ1_9ZZZZ</name>
<dbReference type="InterPro" id="IPR050250">
    <property type="entry name" value="Macrolide_Exporter_MacB"/>
</dbReference>
<evidence type="ECO:0000256" key="7">
    <source>
        <dbReference type="SAM" id="Phobius"/>
    </source>
</evidence>
<evidence type="ECO:0000313" key="9">
    <source>
        <dbReference type="EMBL" id="KKL10070.1"/>
    </source>
</evidence>
<dbReference type="PANTHER" id="PTHR30572:SF4">
    <property type="entry name" value="ABC TRANSPORTER PERMEASE YTRF"/>
    <property type="match status" value="1"/>
</dbReference>
<feature type="transmembrane region" description="Helical" evidence="7">
    <location>
        <begin position="114"/>
        <end position="137"/>
    </location>
</feature>
<feature type="transmembrane region" description="Helical" evidence="7">
    <location>
        <begin position="73"/>
        <end position="93"/>
    </location>
</feature>